<dbReference type="RefSeq" id="WP_370446877.1">
    <property type="nucleotide sequence ID" value="NZ_UGPG01000001.1"/>
</dbReference>
<protein>
    <submittedName>
        <fullName evidence="1">Protein of uncharacterized function (DUF1310)</fullName>
    </submittedName>
</protein>
<dbReference type="EMBL" id="UGPG01000001">
    <property type="protein sequence ID" value="STY45334.1"/>
    <property type="molecule type" value="Genomic_DNA"/>
</dbReference>
<dbReference type="InterPro" id="IPR010738">
    <property type="entry name" value="DUF1310"/>
</dbReference>
<name>A0A378MHQ2_LISGR</name>
<proteinExistence type="predicted"/>
<sequence length="104" mass="11778">MNEDMLKVVKSDEAKEVFEDGLRNIDSKSLTSEGVIKSYKIDYSSIDHNPMGGIMVTLIINNDKNLTAEYDLGRKNDKLKGDGIVLTYELSKRLGRTEKEHNNE</sequence>
<evidence type="ECO:0000313" key="2">
    <source>
        <dbReference type="Proteomes" id="UP000254879"/>
    </source>
</evidence>
<dbReference type="Pfam" id="PF07006">
    <property type="entry name" value="DUF1310"/>
    <property type="match status" value="1"/>
</dbReference>
<reference evidence="1 2" key="1">
    <citation type="submission" date="2018-06" db="EMBL/GenBank/DDBJ databases">
        <authorList>
            <consortium name="Pathogen Informatics"/>
            <person name="Doyle S."/>
        </authorList>
    </citation>
    <scope>NUCLEOTIDE SEQUENCE [LARGE SCALE GENOMIC DNA]</scope>
    <source>
        <strain evidence="2">NCTC 10815</strain>
    </source>
</reference>
<dbReference type="AlphaFoldDB" id="A0A378MHQ2"/>
<gene>
    <name evidence="1" type="ORF">NCTC10815_02709</name>
</gene>
<evidence type="ECO:0000313" key="1">
    <source>
        <dbReference type="EMBL" id="STY45334.1"/>
    </source>
</evidence>
<dbReference type="Proteomes" id="UP000254879">
    <property type="component" value="Unassembled WGS sequence"/>
</dbReference>
<accession>A0A378MHQ2</accession>
<organism evidence="1 2">
    <name type="scientific">Listeria grayi</name>
    <name type="common">Listeria murrayi</name>
    <dbReference type="NCBI Taxonomy" id="1641"/>
    <lineage>
        <taxon>Bacteria</taxon>
        <taxon>Bacillati</taxon>
        <taxon>Bacillota</taxon>
        <taxon>Bacilli</taxon>
        <taxon>Bacillales</taxon>
        <taxon>Listeriaceae</taxon>
        <taxon>Listeria</taxon>
    </lineage>
</organism>